<proteinExistence type="inferred from homology"/>
<evidence type="ECO:0000313" key="5">
    <source>
        <dbReference type="Proteomes" id="UP000717515"/>
    </source>
</evidence>
<dbReference type="InterPro" id="IPR021860">
    <property type="entry name" value="Peptidase_S12_Pab87-rel_C"/>
</dbReference>
<evidence type="ECO:0000313" key="4">
    <source>
        <dbReference type="EMBL" id="KAG9319962.1"/>
    </source>
</evidence>
<evidence type="ECO:0000256" key="1">
    <source>
        <dbReference type="ARBA" id="ARBA00038215"/>
    </source>
</evidence>
<name>A0A9P8A0A7_MORAP</name>
<evidence type="ECO:0000259" key="2">
    <source>
        <dbReference type="Pfam" id="PF00144"/>
    </source>
</evidence>
<dbReference type="Gene3D" id="3.40.710.10">
    <property type="entry name" value="DD-peptidase/beta-lactamase superfamily"/>
    <property type="match status" value="1"/>
</dbReference>
<dbReference type="Gene3D" id="2.40.128.600">
    <property type="match status" value="1"/>
</dbReference>
<dbReference type="InterPro" id="IPR012338">
    <property type="entry name" value="Beta-lactam/transpept-like"/>
</dbReference>
<dbReference type="Proteomes" id="UP000717515">
    <property type="component" value="Unassembled WGS sequence"/>
</dbReference>
<dbReference type="InterPro" id="IPR001466">
    <property type="entry name" value="Beta-lactam-related"/>
</dbReference>
<comment type="similarity">
    <text evidence="1">Belongs to the peptidase S12 family.</text>
</comment>
<evidence type="ECO:0008006" key="6">
    <source>
        <dbReference type="Google" id="ProtNLM"/>
    </source>
</evidence>
<dbReference type="InterPro" id="IPR050491">
    <property type="entry name" value="AmpC-like"/>
</dbReference>
<feature type="domain" description="Peptidase S12 Pab87-related C-terminal" evidence="3">
    <location>
        <begin position="428"/>
        <end position="525"/>
    </location>
</feature>
<dbReference type="SUPFAM" id="SSF56601">
    <property type="entry name" value="beta-lactamase/transpeptidase-like"/>
    <property type="match status" value="1"/>
</dbReference>
<gene>
    <name evidence="4" type="ORF">KVV02_002080</name>
</gene>
<sequence length="530" mass="59030">MLHQLNRYLSSPAVRFSFVQQATLRLSGVRHASSTKKPLAGLYDTVEKARLECGIPGMSLAVLHKGELIFAEGFGKRNEQGNRYTVETLQPIASVTKAFTATAIGEMVAEGKLDWDTTPVNKYLPEFELQDPILTKQLTVIDLLSHRTDLGRKADMAFYKSTTPRIELIKRLKLVNVQSKLRSDMNYSNALYTVAGEAAARVAGMSYEDIVREKVLNPLGLKNTGFSVMEMKGRTTNYSMPFSAASFEDAQRGFLKQEMLDQVPMAYPAAGDVYSSVLDLVQWGRAVLRKGELDGKQVLNKSSVQETLTARTIMAEPREGTESPLVQAYGLGWILDSYKGRNICWHNGAWGGFSSCLVMFPDEDLVVAHLCNLMHSDLGTNIYRHIADDLLDLPKSKDWLLDVAPKEVKSVYEATTREMNGGGRVTERIPDRPSAHILQAFIGEYSHPLYGDACITLEKSKDGKETLLMGALGFQSTMEHHHFESFLVRLVDANVRMKTVARFQTATDGSIDSFVVDIGAPVEFKRKEIR</sequence>
<reference evidence="4" key="1">
    <citation type="submission" date="2021-07" db="EMBL/GenBank/DDBJ databases">
        <title>Draft genome of Mortierella alpina, strain LL118, isolated from an aspen leaf litter sample.</title>
        <authorList>
            <person name="Yang S."/>
            <person name="Vinatzer B.A."/>
        </authorList>
    </citation>
    <scope>NUCLEOTIDE SEQUENCE</scope>
    <source>
        <strain evidence="4">LL118</strain>
    </source>
</reference>
<organism evidence="4 5">
    <name type="scientific">Mortierella alpina</name>
    <name type="common">Oleaginous fungus</name>
    <name type="synonym">Mortierella renispora</name>
    <dbReference type="NCBI Taxonomy" id="64518"/>
    <lineage>
        <taxon>Eukaryota</taxon>
        <taxon>Fungi</taxon>
        <taxon>Fungi incertae sedis</taxon>
        <taxon>Mucoromycota</taxon>
        <taxon>Mortierellomycotina</taxon>
        <taxon>Mortierellomycetes</taxon>
        <taxon>Mortierellales</taxon>
        <taxon>Mortierellaceae</taxon>
        <taxon>Mortierella</taxon>
    </lineage>
</organism>
<dbReference type="PANTHER" id="PTHR46825">
    <property type="entry name" value="D-ALANYL-D-ALANINE-CARBOXYPEPTIDASE/ENDOPEPTIDASE AMPH"/>
    <property type="match status" value="1"/>
</dbReference>
<dbReference type="Pfam" id="PF11954">
    <property type="entry name" value="DUF3471"/>
    <property type="match status" value="1"/>
</dbReference>
<dbReference type="EMBL" id="JAIFTL010000348">
    <property type="protein sequence ID" value="KAG9319962.1"/>
    <property type="molecule type" value="Genomic_DNA"/>
</dbReference>
<feature type="domain" description="Beta-lactamase-related" evidence="2">
    <location>
        <begin position="46"/>
        <end position="380"/>
    </location>
</feature>
<accession>A0A9P8A0A7</accession>
<evidence type="ECO:0000259" key="3">
    <source>
        <dbReference type="Pfam" id="PF11954"/>
    </source>
</evidence>
<comment type="caution">
    <text evidence="4">The sequence shown here is derived from an EMBL/GenBank/DDBJ whole genome shotgun (WGS) entry which is preliminary data.</text>
</comment>
<dbReference type="AlphaFoldDB" id="A0A9P8A0A7"/>
<protein>
    <recommendedName>
        <fullName evidence="6">Beta-lactamase/transpeptidase-like protein</fullName>
    </recommendedName>
</protein>
<dbReference type="Pfam" id="PF00144">
    <property type="entry name" value="Beta-lactamase"/>
    <property type="match status" value="1"/>
</dbReference>
<dbReference type="PANTHER" id="PTHR46825:SF15">
    <property type="entry name" value="BETA-LACTAMASE-RELATED DOMAIN-CONTAINING PROTEIN"/>
    <property type="match status" value="1"/>
</dbReference>